<evidence type="ECO:0000256" key="1">
    <source>
        <dbReference type="ARBA" id="ARBA00006227"/>
    </source>
</evidence>
<dbReference type="Pfam" id="PF00572">
    <property type="entry name" value="Ribosomal_L13"/>
    <property type="match status" value="1"/>
</dbReference>
<organism evidence="7 8">
    <name type="scientific">Thermohalobaculum xanthum</name>
    <dbReference type="NCBI Taxonomy" id="2753746"/>
    <lineage>
        <taxon>Bacteria</taxon>
        <taxon>Pseudomonadati</taxon>
        <taxon>Pseudomonadota</taxon>
        <taxon>Alphaproteobacteria</taxon>
        <taxon>Rhodobacterales</taxon>
        <taxon>Paracoccaceae</taxon>
        <taxon>Thermohalobaculum</taxon>
    </lineage>
</organism>
<comment type="caution">
    <text evidence="7">The sequence shown here is derived from an EMBL/GenBank/DDBJ whole genome shotgun (WGS) entry which is preliminary data.</text>
</comment>
<protein>
    <recommendedName>
        <fullName evidence="5 6">Large ribosomal subunit protein uL13</fullName>
    </recommendedName>
</protein>
<dbReference type="Gene3D" id="3.90.1180.10">
    <property type="entry name" value="Ribosomal protein L13"/>
    <property type="match status" value="1"/>
</dbReference>
<reference evidence="7" key="1">
    <citation type="submission" date="2020-12" db="EMBL/GenBank/DDBJ databases">
        <title>Bacterial taxonomy.</title>
        <authorList>
            <person name="Pan X."/>
        </authorList>
    </citation>
    <scope>NUCLEOTIDE SEQUENCE</scope>
    <source>
        <strain evidence="7">M0105</strain>
    </source>
</reference>
<dbReference type="GO" id="GO:0006412">
    <property type="term" value="P:translation"/>
    <property type="evidence" value="ECO:0007669"/>
    <property type="project" value="UniProtKB-UniRule"/>
</dbReference>
<evidence type="ECO:0000256" key="2">
    <source>
        <dbReference type="ARBA" id="ARBA00011838"/>
    </source>
</evidence>
<accession>A0A8J7M6Y4</accession>
<proteinExistence type="inferred from homology"/>
<gene>
    <name evidence="6 7" type="primary">rplM</name>
    <name evidence="7" type="ORF">H0I76_07235</name>
</gene>
<dbReference type="EMBL" id="JAEHHL010000002">
    <property type="protein sequence ID" value="MBK0398977.1"/>
    <property type="molecule type" value="Genomic_DNA"/>
</dbReference>
<dbReference type="GO" id="GO:0003735">
    <property type="term" value="F:structural constituent of ribosome"/>
    <property type="evidence" value="ECO:0007669"/>
    <property type="project" value="InterPro"/>
</dbReference>
<comment type="function">
    <text evidence="6">This protein is one of the early assembly proteins of the 50S ribosomal subunit, although it is not seen to bind rRNA by itself. It is important during the early stages of 50S assembly.</text>
</comment>
<dbReference type="GO" id="GO:0022625">
    <property type="term" value="C:cytosolic large ribosomal subunit"/>
    <property type="evidence" value="ECO:0007669"/>
    <property type="project" value="TreeGrafter"/>
</dbReference>
<dbReference type="PIRSF" id="PIRSF002181">
    <property type="entry name" value="Ribosomal_L13"/>
    <property type="match status" value="1"/>
</dbReference>
<comment type="subunit">
    <text evidence="2 6">Part of the 50S ribosomal subunit.</text>
</comment>
<dbReference type="RefSeq" id="WP_200608748.1">
    <property type="nucleotide sequence ID" value="NZ_JAEHHL010000002.1"/>
</dbReference>
<dbReference type="HAMAP" id="MF_01366">
    <property type="entry name" value="Ribosomal_uL13"/>
    <property type="match status" value="1"/>
</dbReference>
<dbReference type="InterPro" id="IPR036899">
    <property type="entry name" value="Ribosomal_uL13_sf"/>
</dbReference>
<keyword evidence="3 6" id="KW-0689">Ribosomal protein</keyword>
<name>A0A8J7M6Y4_9RHOB</name>
<dbReference type="FunFam" id="3.90.1180.10:FF:000001">
    <property type="entry name" value="50S ribosomal protein L13"/>
    <property type="match status" value="1"/>
</dbReference>
<dbReference type="Proteomes" id="UP000655420">
    <property type="component" value="Unassembled WGS sequence"/>
</dbReference>
<dbReference type="AlphaFoldDB" id="A0A8J7M6Y4"/>
<dbReference type="InterPro" id="IPR005823">
    <property type="entry name" value="Ribosomal_uL13_bac-type"/>
</dbReference>
<dbReference type="GO" id="GO:0017148">
    <property type="term" value="P:negative regulation of translation"/>
    <property type="evidence" value="ECO:0007669"/>
    <property type="project" value="TreeGrafter"/>
</dbReference>
<comment type="similarity">
    <text evidence="1 6">Belongs to the universal ribosomal protein uL13 family.</text>
</comment>
<evidence type="ECO:0000256" key="3">
    <source>
        <dbReference type="ARBA" id="ARBA00022980"/>
    </source>
</evidence>
<evidence type="ECO:0000313" key="7">
    <source>
        <dbReference type="EMBL" id="MBK0398977.1"/>
    </source>
</evidence>
<dbReference type="GO" id="GO:0003729">
    <property type="term" value="F:mRNA binding"/>
    <property type="evidence" value="ECO:0007669"/>
    <property type="project" value="TreeGrafter"/>
</dbReference>
<evidence type="ECO:0000256" key="5">
    <source>
        <dbReference type="ARBA" id="ARBA00035201"/>
    </source>
</evidence>
<dbReference type="PANTHER" id="PTHR11545:SF2">
    <property type="entry name" value="LARGE RIBOSOMAL SUBUNIT PROTEIN UL13M"/>
    <property type="match status" value="1"/>
</dbReference>
<dbReference type="NCBIfam" id="TIGR01066">
    <property type="entry name" value="rplM_bact"/>
    <property type="match status" value="1"/>
</dbReference>
<sequence>MKTYSARPADIEKKWVVIDAEGVVLGRLASIIAMRLRGKHKATFTPHMDMGDNVIVVNADKVQLTGNKRRDKTYYWHTGYPGGIKSRTATQILEGRFPERVLMKAVERMMPGGPLTRKQMTNLRIYAGATHPHEAQTPEVVDVRAMNPKNTRSA</sequence>
<dbReference type="CDD" id="cd00392">
    <property type="entry name" value="Ribosomal_L13"/>
    <property type="match status" value="1"/>
</dbReference>
<evidence type="ECO:0000313" key="8">
    <source>
        <dbReference type="Proteomes" id="UP000655420"/>
    </source>
</evidence>
<keyword evidence="8" id="KW-1185">Reference proteome</keyword>
<dbReference type="InterPro" id="IPR005822">
    <property type="entry name" value="Ribosomal_uL13"/>
</dbReference>
<evidence type="ECO:0000256" key="4">
    <source>
        <dbReference type="ARBA" id="ARBA00023274"/>
    </source>
</evidence>
<keyword evidence="4 6" id="KW-0687">Ribonucleoprotein</keyword>
<evidence type="ECO:0000256" key="6">
    <source>
        <dbReference type="HAMAP-Rule" id="MF_01366"/>
    </source>
</evidence>
<dbReference type="PANTHER" id="PTHR11545">
    <property type="entry name" value="RIBOSOMAL PROTEIN L13"/>
    <property type="match status" value="1"/>
</dbReference>
<dbReference type="SUPFAM" id="SSF52161">
    <property type="entry name" value="Ribosomal protein L13"/>
    <property type="match status" value="1"/>
</dbReference>